<accession>A0A8B7XIE1</accession>
<keyword evidence="4 10" id="KW-1133">Transmembrane helix</keyword>
<evidence type="ECO:0000313" key="13">
    <source>
        <dbReference type="RefSeq" id="XP_022079976.1"/>
    </source>
</evidence>
<sequence length="326" mass="36195">MLHLAINSTAIFTSTPEGDIWDTIPQHTALRIVGCVLMTLTVVLILAFNPISLVVLHQVTSIRLTTKLFMASLTIADLGNGLFWALPQLTENIAGAWVLGDGMCKLFGIGYRTFVSLSVFSLVMMNVDRYIAIVYSLRYFRIVTVGRAKAVIGVTWVLSFVGGAGAYGFLVYRVVSRTPPHLCLWEQGGLHQLTVVIVLFTSLLTMLGLYTHILVIARRQARRIASETHQLPGAGRRDNGLRLRVKSATTVFLITGAVCLSWIPYIVVGAVDLPVSHEVKIFTDTLLMTNSWLNVFIYTFRNKDLRQRLNSIAAACRHQCRRSSSQ</sequence>
<evidence type="ECO:0000313" key="12">
    <source>
        <dbReference type="Proteomes" id="UP000694845"/>
    </source>
</evidence>
<keyword evidence="8 9" id="KW-0807">Transducer</keyword>
<evidence type="ECO:0000256" key="9">
    <source>
        <dbReference type="RuleBase" id="RU000688"/>
    </source>
</evidence>
<reference evidence="13" key="1">
    <citation type="submission" date="2025-08" db="UniProtKB">
        <authorList>
            <consortium name="RefSeq"/>
        </authorList>
    </citation>
    <scope>IDENTIFICATION</scope>
</reference>
<keyword evidence="7 9" id="KW-0675">Receptor</keyword>
<dbReference type="CDD" id="cd00637">
    <property type="entry name" value="7tm_classA_rhodopsin-like"/>
    <property type="match status" value="1"/>
</dbReference>
<evidence type="ECO:0000256" key="7">
    <source>
        <dbReference type="ARBA" id="ARBA00023170"/>
    </source>
</evidence>
<dbReference type="Pfam" id="PF00001">
    <property type="entry name" value="7tm_1"/>
    <property type="match status" value="1"/>
</dbReference>
<evidence type="ECO:0000256" key="4">
    <source>
        <dbReference type="ARBA" id="ARBA00022989"/>
    </source>
</evidence>
<dbReference type="InterPro" id="IPR017452">
    <property type="entry name" value="GPCR_Rhodpsn_7TM"/>
</dbReference>
<evidence type="ECO:0000256" key="1">
    <source>
        <dbReference type="ARBA" id="ARBA00004651"/>
    </source>
</evidence>
<comment type="subcellular location">
    <subcellularLocation>
        <location evidence="1">Cell membrane</location>
        <topology evidence="1">Multi-pass membrane protein</topology>
    </subcellularLocation>
</comment>
<evidence type="ECO:0000256" key="2">
    <source>
        <dbReference type="ARBA" id="ARBA00022475"/>
    </source>
</evidence>
<dbReference type="PANTHER" id="PTHR24249:SF424">
    <property type="entry name" value="G-PROTEIN COUPLED RECEPTORS FAMILY 1 PROFILE DOMAIN-CONTAINING PROTEIN"/>
    <property type="match status" value="1"/>
</dbReference>
<dbReference type="GO" id="GO:0005886">
    <property type="term" value="C:plasma membrane"/>
    <property type="evidence" value="ECO:0007669"/>
    <property type="project" value="UniProtKB-SubCell"/>
</dbReference>
<keyword evidence="6 10" id="KW-0472">Membrane</keyword>
<feature type="transmembrane region" description="Helical" evidence="10">
    <location>
        <begin position="279"/>
        <end position="300"/>
    </location>
</feature>
<feature type="domain" description="G-protein coupled receptors family 1 profile" evidence="11">
    <location>
        <begin position="48"/>
        <end position="298"/>
    </location>
</feature>
<dbReference type="RefSeq" id="XP_022079976.1">
    <property type="nucleotide sequence ID" value="XM_022224284.1"/>
</dbReference>
<feature type="transmembrane region" description="Helical" evidence="10">
    <location>
        <begin position="106"/>
        <end position="127"/>
    </location>
</feature>
<dbReference type="PANTHER" id="PTHR24249">
    <property type="entry name" value="HISTAMINE RECEPTOR-RELATED G-PROTEIN COUPLED RECEPTOR"/>
    <property type="match status" value="1"/>
</dbReference>
<keyword evidence="3 9" id="KW-0812">Transmembrane</keyword>
<proteinExistence type="inferred from homology"/>
<organism evidence="12 13">
    <name type="scientific">Acanthaster planci</name>
    <name type="common">Crown-of-thorns starfish</name>
    <dbReference type="NCBI Taxonomy" id="133434"/>
    <lineage>
        <taxon>Eukaryota</taxon>
        <taxon>Metazoa</taxon>
        <taxon>Echinodermata</taxon>
        <taxon>Eleutherozoa</taxon>
        <taxon>Asterozoa</taxon>
        <taxon>Asteroidea</taxon>
        <taxon>Valvatacea</taxon>
        <taxon>Valvatida</taxon>
        <taxon>Acanthasteridae</taxon>
        <taxon>Acanthaster</taxon>
    </lineage>
</organism>
<dbReference type="PROSITE" id="PS00237">
    <property type="entry name" value="G_PROTEIN_RECEP_F1_1"/>
    <property type="match status" value="1"/>
</dbReference>
<dbReference type="Proteomes" id="UP000694845">
    <property type="component" value="Unplaced"/>
</dbReference>
<name>A0A8B7XIE1_ACAPL</name>
<feature type="transmembrane region" description="Helical" evidence="10">
    <location>
        <begin position="247"/>
        <end position="267"/>
    </location>
</feature>
<dbReference type="OMA" id="GNGLFWA"/>
<dbReference type="GO" id="GO:0004930">
    <property type="term" value="F:G protein-coupled receptor activity"/>
    <property type="evidence" value="ECO:0007669"/>
    <property type="project" value="UniProtKB-KW"/>
</dbReference>
<protein>
    <submittedName>
        <fullName evidence="13">Adenosine receptor A2a-like</fullName>
    </submittedName>
</protein>
<feature type="transmembrane region" description="Helical" evidence="10">
    <location>
        <begin position="190"/>
        <end position="217"/>
    </location>
</feature>
<gene>
    <name evidence="13" type="primary">LOC110973440</name>
</gene>
<evidence type="ECO:0000256" key="10">
    <source>
        <dbReference type="SAM" id="Phobius"/>
    </source>
</evidence>
<dbReference type="GeneID" id="110973440"/>
<dbReference type="InterPro" id="IPR000276">
    <property type="entry name" value="GPCR_Rhodpsn"/>
</dbReference>
<dbReference type="Gene3D" id="1.20.1070.10">
    <property type="entry name" value="Rhodopsin 7-helix transmembrane proteins"/>
    <property type="match status" value="1"/>
</dbReference>
<evidence type="ECO:0000259" key="11">
    <source>
        <dbReference type="PROSITE" id="PS50262"/>
    </source>
</evidence>
<dbReference type="PROSITE" id="PS50262">
    <property type="entry name" value="G_PROTEIN_RECEP_F1_2"/>
    <property type="match status" value="1"/>
</dbReference>
<evidence type="ECO:0000256" key="3">
    <source>
        <dbReference type="ARBA" id="ARBA00022692"/>
    </source>
</evidence>
<keyword evidence="2" id="KW-1003">Cell membrane</keyword>
<dbReference type="KEGG" id="aplc:110973440"/>
<evidence type="ECO:0000256" key="6">
    <source>
        <dbReference type="ARBA" id="ARBA00023136"/>
    </source>
</evidence>
<keyword evidence="12" id="KW-1185">Reference proteome</keyword>
<dbReference type="PRINTS" id="PR00237">
    <property type="entry name" value="GPCRRHODOPSN"/>
</dbReference>
<dbReference type="AlphaFoldDB" id="A0A8B7XIE1"/>
<dbReference type="SUPFAM" id="SSF81321">
    <property type="entry name" value="Family A G protein-coupled receptor-like"/>
    <property type="match status" value="1"/>
</dbReference>
<feature type="transmembrane region" description="Helical" evidence="10">
    <location>
        <begin position="148"/>
        <end position="170"/>
    </location>
</feature>
<dbReference type="InterPro" id="IPR050569">
    <property type="entry name" value="TAAR"/>
</dbReference>
<evidence type="ECO:0000256" key="8">
    <source>
        <dbReference type="ARBA" id="ARBA00023224"/>
    </source>
</evidence>
<feature type="transmembrane region" description="Helical" evidence="10">
    <location>
        <begin position="29"/>
        <end position="56"/>
    </location>
</feature>
<dbReference type="OrthoDB" id="5970330at2759"/>
<evidence type="ECO:0000256" key="5">
    <source>
        <dbReference type="ARBA" id="ARBA00023040"/>
    </source>
</evidence>
<comment type="similarity">
    <text evidence="9">Belongs to the G-protein coupled receptor 1 family.</text>
</comment>
<keyword evidence="5 9" id="KW-0297">G-protein coupled receptor</keyword>